<keyword evidence="11 22" id="KW-0560">Oxidoreductase</keyword>
<dbReference type="Pfam" id="PF02770">
    <property type="entry name" value="Acyl-CoA_dh_M"/>
    <property type="match status" value="1"/>
</dbReference>
<feature type="domain" description="Acyl-CoA dehydrogenase/oxidase C-terminal" evidence="23">
    <location>
        <begin position="237"/>
        <end position="383"/>
    </location>
</feature>
<feature type="binding site" evidence="20">
    <location>
        <position position="241"/>
    </location>
    <ligand>
        <name>substrate</name>
    </ligand>
</feature>
<evidence type="ECO:0000256" key="17">
    <source>
        <dbReference type="ARBA" id="ARBA00048375"/>
    </source>
</evidence>
<protein>
    <recommendedName>
        <fullName evidence="7">Isovaleryl-CoA dehydrogenase, mitochondrial</fullName>
        <ecNumber evidence="6">1.3.8.1</ecNumber>
        <ecNumber evidence="5">1.3.8.4</ecNumber>
    </recommendedName>
    <alternativeName>
        <fullName evidence="13">Butyryl-CoA dehydrogenase</fullName>
    </alternativeName>
</protein>
<evidence type="ECO:0000256" key="10">
    <source>
        <dbReference type="ARBA" id="ARBA00022946"/>
    </source>
</evidence>
<accession>A0A8C5GKA7</accession>
<dbReference type="Ensembl" id="ENSGWIT00000034337.1">
    <property type="protein sequence ID" value="ENSGWIP00000031528.1"/>
    <property type="gene ID" value="ENSGWIG00000016155.1"/>
</dbReference>
<feature type="binding site" evidence="21">
    <location>
        <begin position="372"/>
        <end position="374"/>
    </location>
    <ligand>
        <name>FAD</name>
        <dbReference type="ChEBI" id="CHEBI:57692"/>
    </ligand>
</feature>
<dbReference type="CDD" id="cd01156">
    <property type="entry name" value="IVD"/>
    <property type="match status" value="1"/>
</dbReference>
<feature type="domain" description="Acyl-CoA dehydrogenase/oxidase N-terminal" evidence="25">
    <location>
        <begin position="15"/>
        <end position="126"/>
    </location>
</feature>
<dbReference type="InterPro" id="IPR046373">
    <property type="entry name" value="Acyl-CoA_Oxase/DH_mid-dom_sf"/>
</dbReference>
<feature type="binding site" evidence="20">
    <location>
        <begin position="370"/>
        <end position="371"/>
    </location>
    <ligand>
        <name>substrate</name>
    </ligand>
</feature>
<evidence type="ECO:0000259" key="25">
    <source>
        <dbReference type="Pfam" id="PF02771"/>
    </source>
</evidence>
<gene>
    <name evidence="26" type="primary">ivd</name>
</gene>
<dbReference type="InterPro" id="IPR034183">
    <property type="entry name" value="IVD"/>
</dbReference>
<keyword evidence="10" id="KW-0809">Transit peptide</keyword>
<comment type="cofactor">
    <cofactor evidence="1 21 22">
        <name>FAD</name>
        <dbReference type="ChEBI" id="CHEBI:57692"/>
    </cofactor>
</comment>
<evidence type="ECO:0000256" key="4">
    <source>
        <dbReference type="ARBA" id="ARBA00009347"/>
    </source>
</evidence>
<evidence type="ECO:0000313" key="27">
    <source>
        <dbReference type="Proteomes" id="UP000694680"/>
    </source>
</evidence>
<dbReference type="PROSITE" id="PS00072">
    <property type="entry name" value="ACYL_COA_DH_1"/>
    <property type="match status" value="1"/>
</dbReference>
<evidence type="ECO:0000256" key="18">
    <source>
        <dbReference type="ARBA" id="ARBA00052875"/>
    </source>
</evidence>
<reference evidence="26" key="2">
    <citation type="submission" date="2025-08" db="UniProtKB">
        <authorList>
            <consortium name="Ensembl"/>
        </authorList>
    </citation>
    <scope>IDENTIFICATION</scope>
</reference>
<evidence type="ECO:0000256" key="7">
    <source>
        <dbReference type="ARBA" id="ARBA00018258"/>
    </source>
</evidence>
<evidence type="ECO:0000256" key="2">
    <source>
        <dbReference type="ARBA" id="ARBA00004173"/>
    </source>
</evidence>
<proteinExistence type="inferred from homology"/>
<dbReference type="InterPro" id="IPR036250">
    <property type="entry name" value="AcylCo_DH-like_C"/>
</dbReference>
<evidence type="ECO:0000259" key="23">
    <source>
        <dbReference type="Pfam" id="PF00441"/>
    </source>
</evidence>
<evidence type="ECO:0000256" key="16">
    <source>
        <dbReference type="ARBA" id="ARBA00048345"/>
    </source>
</evidence>
<keyword evidence="12" id="KW-0496">Mitochondrion</keyword>
<dbReference type="FunFam" id="1.10.540.10:FF:000007">
    <property type="entry name" value="Isovaleryl-CoA dehydrogenase, mitochondrial"/>
    <property type="match status" value="1"/>
</dbReference>
<name>A0A8C5GKA7_GOUWI</name>
<dbReference type="InterPro" id="IPR006091">
    <property type="entry name" value="Acyl-CoA_Oxase/DH_mid-dom"/>
</dbReference>
<evidence type="ECO:0000256" key="8">
    <source>
        <dbReference type="ARBA" id="ARBA00022630"/>
    </source>
</evidence>
<dbReference type="Gene3D" id="1.20.140.10">
    <property type="entry name" value="Butyryl-CoA Dehydrogenase, subunit A, domain 3"/>
    <property type="match status" value="1"/>
</dbReference>
<evidence type="ECO:0000256" key="11">
    <source>
        <dbReference type="ARBA" id="ARBA00023002"/>
    </source>
</evidence>
<evidence type="ECO:0000259" key="24">
    <source>
        <dbReference type="Pfam" id="PF02770"/>
    </source>
</evidence>
<dbReference type="SUPFAM" id="SSF47203">
    <property type="entry name" value="Acyl-CoA dehydrogenase C-terminal domain-like"/>
    <property type="match status" value="1"/>
</dbReference>
<dbReference type="SUPFAM" id="SSF56645">
    <property type="entry name" value="Acyl-CoA dehydrogenase NM domain-like"/>
    <property type="match status" value="1"/>
</dbReference>
<feature type="domain" description="Acyl-CoA oxidase/dehydrogenase middle" evidence="24">
    <location>
        <begin position="130"/>
        <end position="225"/>
    </location>
</feature>
<dbReference type="InterPro" id="IPR013786">
    <property type="entry name" value="AcylCoA_DH/ox_N"/>
</dbReference>
<dbReference type="UniPathway" id="UPA00363">
    <property type="reaction ID" value="UER00860"/>
</dbReference>
<comment type="similarity">
    <text evidence="4 22">Belongs to the acyl-CoA dehydrogenase family.</text>
</comment>
<comment type="pathway">
    <text evidence="3">Amino-acid degradation; L-leucine degradation; (S)-3-hydroxy-3-methylglutaryl-CoA from 3-isovaleryl-CoA: step 1/3.</text>
</comment>
<dbReference type="GO" id="GO:0008470">
    <property type="term" value="F:3-methylbutanoyl-CoA dehydrogenase activity"/>
    <property type="evidence" value="ECO:0007669"/>
    <property type="project" value="UniProtKB-EC"/>
</dbReference>
<comment type="catalytic activity">
    <reaction evidence="16">
        <text>pentanoyl-CoA + oxidized [electron-transfer flavoprotein] + H(+) = (2E)-pentenoyl-CoA + reduced [electron-transfer flavoprotein]</text>
        <dbReference type="Rhea" id="RHEA:43456"/>
        <dbReference type="Rhea" id="RHEA-COMP:10685"/>
        <dbReference type="Rhea" id="RHEA-COMP:10686"/>
        <dbReference type="ChEBI" id="CHEBI:15378"/>
        <dbReference type="ChEBI" id="CHEBI:57389"/>
        <dbReference type="ChEBI" id="CHEBI:57692"/>
        <dbReference type="ChEBI" id="CHEBI:58307"/>
        <dbReference type="ChEBI" id="CHEBI:86160"/>
    </reaction>
</comment>
<dbReference type="GO" id="GO:0050660">
    <property type="term" value="F:flavin adenine dinucleotide binding"/>
    <property type="evidence" value="ECO:0007669"/>
    <property type="project" value="InterPro"/>
</dbReference>
<keyword evidence="9 21" id="KW-0274">FAD</keyword>
<dbReference type="Pfam" id="PF00441">
    <property type="entry name" value="Acyl-CoA_dh_1"/>
    <property type="match status" value="1"/>
</dbReference>
<dbReference type="PANTHER" id="PTHR43884:SF12">
    <property type="entry name" value="ISOVALERYL-COA DEHYDROGENASE, MITOCHONDRIAL-RELATED"/>
    <property type="match status" value="1"/>
</dbReference>
<feature type="binding site" evidence="21">
    <location>
        <begin position="164"/>
        <end position="166"/>
    </location>
    <ligand>
        <name>FAD</name>
        <dbReference type="ChEBI" id="CHEBI:57692"/>
    </ligand>
</feature>
<dbReference type="Proteomes" id="UP000694680">
    <property type="component" value="Chromosome 22"/>
</dbReference>
<dbReference type="InterPro" id="IPR009075">
    <property type="entry name" value="AcylCo_DH/oxidase_C"/>
</dbReference>
<feature type="active site" description="Proton acceptor" evidence="19">
    <location>
        <position position="250"/>
    </location>
</feature>
<evidence type="ECO:0000256" key="19">
    <source>
        <dbReference type="PIRSR" id="PIRSR634183-1"/>
    </source>
</evidence>
<sequence length="389" mass="43198">CSLFRELLGKRSAIHLTLRQTVRKFLDDKLAPYADEIDKKNEFTEMRDFWKAMGEMGLLGITAPVEHGGTGLGYLEHVIVMEEVSRVSAAIALSYGAHSNLCVNQMVRHANEKQKEKYMPKLMTGEHVGALAMSEPNSGSDVVSMKLKAEKKGDYYVLNGNKFWITNGPDADVLIVYAKTDRDAHQRGITAFIVEKGMPGFSTAQKLDKLGMRGSNTCELIFEDCKVPEENILGPLNKGVYVMMSGLDLERLVLAAGPIGIMQAVLDSSIPYLHIREAFGQKIGHFQLMQGKMADMYTRLSSCRQYLYNVTRACDKGHFSAKDCAGVILYCAENATQVALDGIQCLGNGYINDYPMGRYLRDAKLYEIGAGTSEVRRLIIGRAFNAMFK</sequence>
<comment type="catalytic activity">
    <reaction evidence="15">
        <text>butanoyl-CoA + oxidized [electron-transfer flavoprotein] + H(+) = (2E)-butenoyl-CoA + reduced [electron-transfer flavoprotein]</text>
        <dbReference type="Rhea" id="RHEA:24004"/>
        <dbReference type="Rhea" id="RHEA-COMP:10685"/>
        <dbReference type="Rhea" id="RHEA-COMP:10686"/>
        <dbReference type="ChEBI" id="CHEBI:15378"/>
        <dbReference type="ChEBI" id="CHEBI:57332"/>
        <dbReference type="ChEBI" id="CHEBI:57371"/>
        <dbReference type="ChEBI" id="CHEBI:57692"/>
        <dbReference type="ChEBI" id="CHEBI:58307"/>
        <dbReference type="EC" id="1.3.8.1"/>
    </reaction>
</comment>
<evidence type="ECO:0000256" key="9">
    <source>
        <dbReference type="ARBA" id="ARBA00022827"/>
    </source>
</evidence>
<evidence type="ECO:0000313" key="26">
    <source>
        <dbReference type="Ensembl" id="ENSGWIP00000031528.1"/>
    </source>
</evidence>
<feature type="binding site" evidence="20">
    <location>
        <position position="140"/>
    </location>
    <ligand>
        <name>substrate</name>
    </ligand>
</feature>
<reference evidence="26" key="1">
    <citation type="submission" date="2020-06" db="EMBL/GenBank/DDBJ databases">
        <authorList>
            <consortium name="Wellcome Sanger Institute Data Sharing"/>
        </authorList>
    </citation>
    <scope>NUCLEOTIDE SEQUENCE [LARGE SCALE GENOMIC DNA]</scope>
</reference>
<dbReference type="GO" id="GO:0006552">
    <property type="term" value="P:L-leucine catabolic process"/>
    <property type="evidence" value="ECO:0007669"/>
    <property type="project" value="UniProtKB-UniPathway"/>
</dbReference>
<evidence type="ECO:0000256" key="6">
    <source>
        <dbReference type="ARBA" id="ARBA00012046"/>
    </source>
</evidence>
<dbReference type="InterPro" id="IPR037069">
    <property type="entry name" value="AcylCoA_DH/ox_N_sf"/>
</dbReference>
<dbReference type="InterPro" id="IPR009100">
    <property type="entry name" value="AcylCoA_DH/oxidase_NM_dom_sf"/>
</dbReference>
<dbReference type="AlphaFoldDB" id="A0A8C5GKA7"/>
<comment type="catalytic activity">
    <reaction evidence="17">
        <text>hexanoyl-CoA + oxidized [electron-transfer flavoprotein] + H(+) = (2E)-hexenoyl-CoA + reduced [electron-transfer flavoprotein]</text>
        <dbReference type="Rhea" id="RHEA:43464"/>
        <dbReference type="Rhea" id="RHEA-COMP:10685"/>
        <dbReference type="Rhea" id="RHEA-COMP:10686"/>
        <dbReference type="ChEBI" id="CHEBI:15378"/>
        <dbReference type="ChEBI" id="CHEBI:57692"/>
        <dbReference type="ChEBI" id="CHEBI:58307"/>
        <dbReference type="ChEBI" id="CHEBI:62077"/>
        <dbReference type="ChEBI" id="CHEBI:62620"/>
    </reaction>
</comment>
<dbReference type="FunFam" id="2.40.110.10:FF:000004">
    <property type="entry name" value="Isovaleryl-CoA dehydrogenase, mitochondrial"/>
    <property type="match status" value="1"/>
</dbReference>
<evidence type="ECO:0000256" key="13">
    <source>
        <dbReference type="ARBA" id="ARBA00031895"/>
    </source>
</evidence>
<dbReference type="Gene3D" id="2.40.110.10">
    <property type="entry name" value="Butyryl-CoA Dehydrogenase, subunit A, domain 2"/>
    <property type="match status" value="1"/>
</dbReference>
<feature type="binding site" evidence="21">
    <location>
        <position position="287"/>
    </location>
    <ligand>
        <name>FAD</name>
        <dbReference type="ChEBI" id="CHEBI:57692"/>
    </ligand>
</feature>
<dbReference type="Gene3D" id="1.10.540.10">
    <property type="entry name" value="Acyl-CoA dehydrogenase/oxidase, N-terminal domain"/>
    <property type="match status" value="1"/>
</dbReference>
<comment type="function">
    <text evidence="14">Catalyzes the conversion of isovaleryl-CoA/3-methylbutanoyl-CoA to 3-methylbut-2-enoyl-CoA as an intermediate step in the leucine (Leu) catabolic pathway. To a lesser extent, is also able to catalyze the oxidation of other saturated short-chain acyl-CoA thioesters as pentanoyl-CoA, hexenoyl-CoA and butenoyl-CoA.</text>
</comment>
<dbReference type="PANTHER" id="PTHR43884">
    <property type="entry name" value="ACYL-COA DEHYDROGENASE"/>
    <property type="match status" value="1"/>
</dbReference>
<dbReference type="FunFam" id="1.20.140.10:FF:000003">
    <property type="entry name" value="isovaleryl-CoA dehydrogenase, mitochondrial"/>
    <property type="match status" value="1"/>
</dbReference>
<keyword evidence="27" id="KW-1185">Reference proteome</keyword>
<feature type="binding site" evidence="21">
    <location>
        <position position="276"/>
    </location>
    <ligand>
        <name>FAD</name>
        <dbReference type="ChEBI" id="CHEBI:57692"/>
    </ligand>
</feature>
<evidence type="ECO:0000256" key="5">
    <source>
        <dbReference type="ARBA" id="ARBA00012044"/>
    </source>
</evidence>
<dbReference type="EC" id="1.3.8.1" evidence="6"/>
<dbReference type="InterPro" id="IPR006089">
    <property type="entry name" value="Acyl-CoA_DH_CS"/>
</dbReference>
<comment type="catalytic activity">
    <reaction evidence="18">
        <text>3-methylbutanoyl-CoA + oxidized [electron-transfer flavoprotein] + H(+) = 3-methylbut-2-enoyl-CoA + reduced [electron-transfer flavoprotein]</text>
        <dbReference type="Rhea" id="RHEA:12276"/>
        <dbReference type="Rhea" id="RHEA-COMP:10685"/>
        <dbReference type="Rhea" id="RHEA-COMP:10686"/>
        <dbReference type="ChEBI" id="CHEBI:15378"/>
        <dbReference type="ChEBI" id="CHEBI:57344"/>
        <dbReference type="ChEBI" id="CHEBI:57345"/>
        <dbReference type="ChEBI" id="CHEBI:57692"/>
        <dbReference type="ChEBI" id="CHEBI:58307"/>
        <dbReference type="EC" id="1.3.8.4"/>
    </reaction>
</comment>
<evidence type="ECO:0000256" key="22">
    <source>
        <dbReference type="RuleBase" id="RU362125"/>
    </source>
</evidence>
<evidence type="ECO:0000256" key="15">
    <source>
        <dbReference type="ARBA" id="ARBA00047736"/>
    </source>
</evidence>
<evidence type="ECO:0000256" key="20">
    <source>
        <dbReference type="PIRSR" id="PIRSR634183-2"/>
    </source>
</evidence>
<evidence type="ECO:0000256" key="12">
    <source>
        <dbReference type="ARBA" id="ARBA00023128"/>
    </source>
</evidence>
<feature type="binding site" evidence="21">
    <location>
        <begin position="131"/>
        <end position="140"/>
    </location>
    <ligand>
        <name>FAD</name>
        <dbReference type="ChEBI" id="CHEBI:57692"/>
    </ligand>
</feature>
<dbReference type="Pfam" id="PF02771">
    <property type="entry name" value="Acyl-CoA_dh_N"/>
    <property type="match status" value="1"/>
</dbReference>
<evidence type="ECO:0000256" key="3">
    <source>
        <dbReference type="ARBA" id="ARBA00004898"/>
    </source>
</evidence>
<comment type="subcellular location">
    <subcellularLocation>
        <location evidence="2">Mitochondrion</location>
    </subcellularLocation>
</comment>
<feature type="binding site" evidence="20">
    <location>
        <begin position="248"/>
        <end position="251"/>
    </location>
    <ligand>
        <name>substrate</name>
    </ligand>
</feature>
<evidence type="ECO:0000256" key="1">
    <source>
        <dbReference type="ARBA" id="ARBA00001974"/>
    </source>
</evidence>
<organism evidence="26 27">
    <name type="scientific">Gouania willdenowi</name>
    <name type="common">Blunt-snouted clingfish</name>
    <name type="synonym">Lepadogaster willdenowi</name>
    <dbReference type="NCBI Taxonomy" id="441366"/>
    <lineage>
        <taxon>Eukaryota</taxon>
        <taxon>Metazoa</taxon>
        <taxon>Chordata</taxon>
        <taxon>Craniata</taxon>
        <taxon>Vertebrata</taxon>
        <taxon>Euteleostomi</taxon>
        <taxon>Actinopterygii</taxon>
        <taxon>Neopterygii</taxon>
        <taxon>Teleostei</taxon>
        <taxon>Neoteleostei</taxon>
        <taxon>Acanthomorphata</taxon>
        <taxon>Ovalentaria</taxon>
        <taxon>Blenniimorphae</taxon>
        <taxon>Blenniiformes</taxon>
        <taxon>Gobiesocoidei</taxon>
        <taxon>Gobiesocidae</taxon>
        <taxon>Gobiesocinae</taxon>
        <taxon>Gouania</taxon>
    </lineage>
</organism>
<reference evidence="26" key="3">
    <citation type="submission" date="2025-09" db="UniProtKB">
        <authorList>
            <consortium name="Ensembl"/>
        </authorList>
    </citation>
    <scope>IDENTIFICATION</scope>
</reference>
<dbReference type="GO" id="GO:0005739">
    <property type="term" value="C:mitochondrion"/>
    <property type="evidence" value="ECO:0007669"/>
    <property type="project" value="UniProtKB-SubCell"/>
</dbReference>
<evidence type="ECO:0000256" key="14">
    <source>
        <dbReference type="ARBA" id="ARBA00045583"/>
    </source>
</evidence>
<evidence type="ECO:0000256" key="21">
    <source>
        <dbReference type="PIRSR" id="PIRSR634183-3"/>
    </source>
</evidence>
<dbReference type="EC" id="1.3.8.4" evidence="5"/>
<keyword evidence="8 22" id="KW-0285">Flavoprotein</keyword>